<dbReference type="GO" id="GO:0030170">
    <property type="term" value="F:pyridoxal phosphate binding"/>
    <property type="evidence" value="ECO:0007669"/>
    <property type="project" value="InterPro"/>
</dbReference>
<dbReference type="EMBL" id="UGHD01000003">
    <property type="protein sequence ID" value="STO98299.1"/>
    <property type="molecule type" value="Genomic_DNA"/>
</dbReference>
<evidence type="ECO:0000313" key="7">
    <source>
        <dbReference type="EMBL" id="STO98299.1"/>
    </source>
</evidence>
<accession>A0A377J7M4</accession>
<dbReference type="GO" id="GO:0008483">
    <property type="term" value="F:transaminase activity"/>
    <property type="evidence" value="ECO:0007669"/>
    <property type="project" value="UniProtKB-KW"/>
</dbReference>
<evidence type="ECO:0000313" key="8">
    <source>
        <dbReference type="Proteomes" id="UP000254512"/>
    </source>
</evidence>
<dbReference type="CDD" id="cd00609">
    <property type="entry name" value="AAT_like"/>
    <property type="match status" value="1"/>
</dbReference>
<dbReference type="AlphaFoldDB" id="A0A377J7M4"/>
<dbReference type="RefSeq" id="WP_005504441.1">
    <property type="nucleotide sequence ID" value="NZ_CABMOB010000001.1"/>
</dbReference>
<keyword evidence="7" id="KW-0032">Aminotransferase</keyword>
<dbReference type="EC" id="4.4.1.13" evidence="2"/>
<dbReference type="PANTHER" id="PTHR43525:SF1">
    <property type="entry name" value="PROTEIN MALY"/>
    <property type="match status" value="1"/>
</dbReference>
<evidence type="ECO:0000256" key="4">
    <source>
        <dbReference type="ARBA" id="ARBA00023239"/>
    </source>
</evidence>
<dbReference type="GO" id="GO:0047804">
    <property type="term" value="F:cysteine-S-conjugate beta-lyase activity"/>
    <property type="evidence" value="ECO:0007669"/>
    <property type="project" value="UniProtKB-EC"/>
</dbReference>
<evidence type="ECO:0000256" key="1">
    <source>
        <dbReference type="ARBA" id="ARBA00001933"/>
    </source>
</evidence>
<keyword evidence="7" id="KW-0808">Transferase</keyword>
<dbReference type="InterPro" id="IPR027619">
    <property type="entry name" value="C-S_lyase_PatB-like"/>
</dbReference>
<keyword evidence="4" id="KW-0456">Lyase</keyword>
<sequence>MTFDFDTPIDRMGTYCTQWDYVQDRFGKAGLLPFTISDMDFGAPAPVMKALKARLEHPVLGYSRWNHEDFKGAIECWYQRRFQVQIDKNNIVYGPSVIYIIAKLIEKWSHEGEGVVFQTPAYDAFDKLVEGAGRRCVRNPLIKNDGGWEIDWGLLETQLSDADTKVFLLCSPHNPTGRIWHKDELQRIATLCDKHSVALISDEIHMDVAFSAHTPWQGFGMTQRWALVTSASKSFNIPALNGAYAFIPDDNARNEYLFKLKEVDGLSSPSILGVIGMMAAYNEGEEWLNALNAYVRESHEWVRDTLREAFPEISYRVPDATYLAWIDLSPLKLDMQKLQRDLIEHFNVAIMDGSVYGESGKGYVRLNLGCPRSKVDAGLKALVGAIRCQRPLNVTA</sequence>
<feature type="domain" description="Aminotransferase class I/classII large" evidence="6">
    <location>
        <begin position="32"/>
        <end position="382"/>
    </location>
</feature>
<gene>
    <name evidence="7" type="primary">malY</name>
    <name evidence="7" type="ORF">NCTC11645_03284</name>
</gene>
<keyword evidence="3" id="KW-0663">Pyridoxal phosphate</keyword>
<dbReference type="Gene3D" id="3.90.1150.10">
    <property type="entry name" value="Aspartate Aminotransferase, domain 1"/>
    <property type="match status" value="1"/>
</dbReference>
<dbReference type="Proteomes" id="UP000254512">
    <property type="component" value="Unassembled WGS sequence"/>
</dbReference>
<reference evidence="7 8" key="1">
    <citation type="submission" date="2018-06" db="EMBL/GenBank/DDBJ databases">
        <authorList>
            <consortium name="Pathogen Informatics"/>
            <person name="Doyle S."/>
        </authorList>
    </citation>
    <scope>NUCLEOTIDE SEQUENCE [LARGE SCALE GENOMIC DNA]</scope>
    <source>
        <strain evidence="7 8">NCTC11645</strain>
    </source>
</reference>
<comment type="cofactor">
    <cofactor evidence="1">
        <name>pyridoxal 5'-phosphate</name>
        <dbReference type="ChEBI" id="CHEBI:597326"/>
    </cofactor>
</comment>
<dbReference type="PANTHER" id="PTHR43525">
    <property type="entry name" value="PROTEIN MALY"/>
    <property type="match status" value="1"/>
</dbReference>
<organism evidence="7 8">
    <name type="scientific">Grimontia hollisae</name>
    <name type="common">Vibrio hollisae</name>
    <dbReference type="NCBI Taxonomy" id="673"/>
    <lineage>
        <taxon>Bacteria</taxon>
        <taxon>Pseudomonadati</taxon>
        <taxon>Pseudomonadota</taxon>
        <taxon>Gammaproteobacteria</taxon>
        <taxon>Vibrionales</taxon>
        <taxon>Vibrionaceae</taxon>
        <taxon>Grimontia</taxon>
    </lineage>
</organism>
<dbReference type="InterPro" id="IPR015424">
    <property type="entry name" value="PyrdxlP-dep_Trfase"/>
</dbReference>
<evidence type="ECO:0000256" key="5">
    <source>
        <dbReference type="ARBA" id="ARBA00037974"/>
    </source>
</evidence>
<protein>
    <recommendedName>
        <fullName evidence="2">cysteine-S-conjugate beta-lyase</fullName>
        <ecNumber evidence="2">4.4.1.13</ecNumber>
    </recommendedName>
</protein>
<evidence type="ECO:0000259" key="6">
    <source>
        <dbReference type="Pfam" id="PF00155"/>
    </source>
</evidence>
<dbReference type="SUPFAM" id="SSF53383">
    <property type="entry name" value="PLP-dependent transferases"/>
    <property type="match status" value="1"/>
</dbReference>
<dbReference type="Pfam" id="PF00155">
    <property type="entry name" value="Aminotran_1_2"/>
    <property type="match status" value="1"/>
</dbReference>
<evidence type="ECO:0000256" key="3">
    <source>
        <dbReference type="ARBA" id="ARBA00022898"/>
    </source>
</evidence>
<name>A0A377J7M4_GRIHO</name>
<dbReference type="InterPro" id="IPR004839">
    <property type="entry name" value="Aminotransferase_I/II_large"/>
</dbReference>
<evidence type="ECO:0000256" key="2">
    <source>
        <dbReference type="ARBA" id="ARBA00012224"/>
    </source>
</evidence>
<comment type="similarity">
    <text evidence="5">Belongs to the class-II pyridoxal-phosphate-dependent aminotransferase family. MalY/PatB cystathionine beta-lyase subfamily.</text>
</comment>
<dbReference type="Gene3D" id="3.40.640.10">
    <property type="entry name" value="Type I PLP-dependent aspartate aminotransferase-like (Major domain)"/>
    <property type="match status" value="1"/>
</dbReference>
<proteinExistence type="inferred from homology"/>
<dbReference type="InterPro" id="IPR015421">
    <property type="entry name" value="PyrdxlP-dep_Trfase_major"/>
</dbReference>
<dbReference type="InterPro" id="IPR051798">
    <property type="entry name" value="Class-II_PLP-Dep_Aminotrans"/>
</dbReference>
<dbReference type="KEGG" id="gho:AL542_00635"/>
<dbReference type="NCBIfam" id="TIGR04350">
    <property type="entry name" value="C_S_lyase_PatB"/>
    <property type="match status" value="1"/>
</dbReference>
<dbReference type="InterPro" id="IPR015422">
    <property type="entry name" value="PyrdxlP-dep_Trfase_small"/>
</dbReference>
<dbReference type="GeneID" id="58894377"/>
<dbReference type="STRING" id="673.AL542_00635"/>